<feature type="region of interest" description="Disordered" evidence="1">
    <location>
        <begin position="442"/>
        <end position="461"/>
    </location>
</feature>
<evidence type="ECO:0000313" key="4">
    <source>
        <dbReference type="EMBL" id="PFH52753.1"/>
    </source>
</evidence>
<dbReference type="AlphaFoldDB" id="A0A2A9NY23"/>
<feature type="signal peptide" evidence="3">
    <location>
        <begin position="1"/>
        <end position="21"/>
    </location>
</feature>
<feature type="transmembrane region" description="Helical" evidence="2">
    <location>
        <begin position="37"/>
        <end position="58"/>
    </location>
</feature>
<sequence>MNSPMHHVFFHFSLIVSRVSALPIYRTPNPSSDRFSCIAALLTFSSIMTLLYTTRFLFRKSRQIWFSRLGTPSRLDDTFHVSSKLGQSKSGLLIGLLGSPTWEIGFTLTLHKRIQEQQQSFFAPESILYASCRRYQDSQIEISSSSRERTFYGQSLNYTSASSDLRKQYEKTCDKLALQVPVLTQQAICGDESLLQYKTILPRCRSLPSVRIHVQPIRLRRSYSSSSQISEVITVPDISALYVLPCNSLRLVDCDTQRENPLPLSPPPRQTVTTPSFQAISEPATETLPKSLEAHRKPKYGHDNNTASNYSIGPEKLFRSYTSMPTQAFQQPEDIDITEENSQNTLVVDQSQPLQHFSTPERTAPPYLERLTCTPLSPVIMFKLKPYHRHPSFRSRRSPPIGPSPLRSMILPETMPSSISDLDSSGDLSEERSKSLKVIPLDQNTNSQSQGERNIWENPSAGEDTDVLFDLIQELVEETNAWDESLFVDKNFKSMIQGSQVGKTTEKLPQRHRP</sequence>
<evidence type="ECO:0000256" key="3">
    <source>
        <dbReference type="SAM" id="SignalP"/>
    </source>
</evidence>
<dbReference type="OrthoDB" id="2982374at2759"/>
<dbReference type="EMBL" id="KZ301977">
    <property type="protein sequence ID" value="PFH52753.1"/>
    <property type="molecule type" value="Genomic_DNA"/>
</dbReference>
<evidence type="ECO:0000313" key="5">
    <source>
        <dbReference type="Proteomes" id="UP000242287"/>
    </source>
</evidence>
<proteinExistence type="predicted"/>
<reference evidence="4 5" key="1">
    <citation type="submission" date="2014-02" db="EMBL/GenBank/DDBJ databases">
        <title>Transposable element dynamics among asymbiotic and ectomycorrhizal Amanita fungi.</title>
        <authorList>
            <consortium name="DOE Joint Genome Institute"/>
            <person name="Hess J."/>
            <person name="Skrede I."/>
            <person name="Wolfe B."/>
            <person name="LaButti K."/>
            <person name="Ohm R.A."/>
            <person name="Grigoriev I.V."/>
            <person name="Pringle A."/>
        </authorList>
    </citation>
    <scope>NUCLEOTIDE SEQUENCE [LARGE SCALE GENOMIC DNA]</scope>
    <source>
        <strain evidence="4 5">SKay4041</strain>
    </source>
</reference>
<dbReference type="Proteomes" id="UP000242287">
    <property type="component" value="Unassembled WGS sequence"/>
</dbReference>
<name>A0A2A9NY23_9AGAR</name>
<keyword evidence="2" id="KW-0812">Transmembrane</keyword>
<keyword evidence="2" id="KW-0472">Membrane</keyword>
<evidence type="ECO:0000256" key="1">
    <source>
        <dbReference type="SAM" id="MobiDB-lite"/>
    </source>
</evidence>
<keyword evidence="2" id="KW-1133">Transmembrane helix</keyword>
<evidence type="ECO:0000256" key="2">
    <source>
        <dbReference type="SAM" id="Phobius"/>
    </source>
</evidence>
<gene>
    <name evidence="4" type="ORF">AMATHDRAFT_45970</name>
</gene>
<protein>
    <submittedName>
        <fullName evidence="4">Uncharacterized protein</fullName>
    </submittedName>
</protein>
<feature type="compositionally biased region" description="Low complexity" evidence="1">
    <location>
        <begin position="417"/>
        <end position="427"/>
    </location>
</feature>
<feature type="compositionally biased region" description="Polar residues" evidence="1">
    <location>
        <begin position="442"/>
        <end position="452"/>
    </location>
</feature>
<feature type="chain" id="PRO_5012879941" evidence="3">
    <location>
        <begin position="22"/>
        <end position="514"/>
    </location>
</feature>
<keyword evidence="5" id="KW-1185">Reference proteome</keyword>
<feature type="region of interest" description="Disordered" evidence="1">
    <location>
        <begin position="390"/>
        <end position="434"/>
    </location>
</feature>
<organism evidence="4 5">
    <name type="scientific">Amanita thiersii Skay4041</name>
    <dbReference type="NCBI Taxonomy" id="703135"/>
    <lineage>
        <taxon>Eukaryota</taxon>
        <taxon>Fungi</taxon>
        <taxon>Dikarya</taxon>
        <taxon>Basidiomycota</taxon>
        <taxon>Agaricomycotina</taxon>
        <taxon>Agaricomycetes</taxon>
        <taxon>Agaricomycetidae</taxon>
        <taxon>Agaricales</taxon>
        <taxon>Pluteineae</taxon>
        <taxon>Amanitaceae</taxon>
        <taxon>Amanita</taxon>
    </lineage>
</organism>
<accession>A0A2A9NY23</accession>
<keyword evidence="3" id="KW-0732">Signal</keyword>